<evidence type="ECO:0000256" key="14">
    <source>
        <dbReference type="ARBA" id="ARBA00049244"/>
    </source>
</evidence>
<evidence type="ECO:0000256" key="18">
    <source>
        <dbReference type="RuleBase" id="RU364087"/>
    </source>
</evidence>
<proteinExistence type="predicted"/>
<organism evidence="20 21">
    <name type="scientific">Litorivicinus lipolyticus</name>
    <dbReference type="NCBI Taxonomy" id="418701"/>
    <lineage>
        <taxon>Bacteria</taxon>
        <taxon>Pseudomonadati</taxon>
        <taxon>Pseudomonadota</taxon>
        <taxon>Gammaproteobacteria</taxon>
        <taxon>Oceanospirillales</taxon>
        <taxon>Litorivicinaceae</taxon>
        <taxon>Litorivicinus</taxon>
    </lineage>
</organism>
<protein>
    <recommendedName>
        <fullName evidence="3 18">DNA polymerase III subunit epsilon</fullName>
        <ecNumber evidence="2 18">2.7.7.7</ecNumber>
    </recommendedName>
</protein>
<dbReference type="GO" id="GO:0003677">
    <property type="term" value="F:DNA binding"/>
    <property type="evidence" value="ECO:0007669"/>
    <property type="project" value="InterPro"/>
</dbReference>
<dbReference type="SUPFAM" id="SSF53098">
    <property type="entry name" value="Ribonuclease H-like"/>
    <property type="match status" value="1"/>
</dbReference>
<feature type="binding site" evidence="17">
    <location>
        <position position="162"/>
    </location>
    <ligand>
        <name>a divalent metal cation</name>
        <dbReference type="ChEBI" id="CHEBI:60240"/>
        <label>1</label>
        <note>catalytic</note>
    </ligand>
</feature>
<keyword evidence="7 18" id="KW-0540">Nuclease</keyword>
<dbReference type="KEGG" id="llp:GH975_06800"/>
<gene>
    <name evidence="18 20" type="primary">dnaQ</name>
    <name evidence="20" type="ORF">GH975_06800</name>
</gene>
<keyword evidence="10 18" id="KW-0269">Exonuclease</keyword>
<evidence type="ECO:0000256" key="2">
    <source>
        <dbReference type="ARBA" id="ARBA00012417"/>
    </source>
</evidence>
<evidence type="ECO:0000256" key="11">
    <source>
        <dbReference type="ARBA" id="ARBA00022842"/>
    </source>
</evidence>
<dbReference type="InterPro" id="IPR036397">
    <property type="entry name" value="RNaseH_sf"/>
</dbReference>
<dbReference type="GO" id="GO:0045004">
    <property type="term" value="P:DNA replication proofreading"/>
    <property type="evidence" value="ECO:0007669"/>
    <property type="project" value="TreeGrafter"/>
</dbReference>
<comment type="catalytic activity">
    <reaction evidence="14 18">
        <text>DNA(n) + a 2'-deoxyribonucleoside 5'-triphosphate = DNA(n+1) + diphosphate</text>
        <dbReference type="Rhea" id="RHEA:22508"/>
        <dbReference type="Rhea" id="RHEA-COMP:17339"/>
        <dbReference type="Rhea" id="RHEA-COMP:17340"/>
        <dbReference type="ChEBI" id="CHEBI:33019"/>
        <dbReference type="ChEBI" id="CHEBI:61560"/>
        <dbReference type="ChEBI" id="CHEBI:173112"/>
        <dbReference type="EC" id="2.7.7.7"/>
    </reaction>
</comment>
<evidence type="ECO:0000313" key="21">
    <source>
        <dbReference type="Proteomes" id="UP000388235"/>
    </source>
</evidence>
<keyword evidence="9 18" id="KW-0378">Hydrolase</keyword>
<feature type="binding site" evidence="16">
    <location>
        <position position="8"/>
    </location>
    <ligand>
        <name>substrate</name>
    </ligand>
</feature>
<keyword evidence="5 18" id="KW-0548">Nucleotidyltransferase</keyword>
<evidence type="ECO:0000313" key="20">
    <source>
        <dbReference type="EMBL" id="QGG80298.1"/>
    </source>
</evidence>
<comment type="function">
    <text evidence="18">DNA polymerase III is a complex, multichain enzyme responsible for most of the replicative synthesis in bacteria. The epsilon subunit contain the editing function and is a proofreading 3'-5' exonuclease.</text>
</comment>
<dbReference type="GO" id="GO:0008408">
    <property type="term" value="F:3'-5' exonuclease activity"/>
    <property type="evidence" value="ECO:0007669"/>
    <property type="project" value="TreeGrafter"/>
</dbReference>
<comment type="cofactor">
    <cofactor evidence="1 18">
        <name>Mn(2+)</name>
        <dbReference type="ChEBI" id="CHEBI:29035"/>
    </cofactor>
</comment>
<feature type="binding site" evidence="17">
    <location>
        <position position="10"/>
    </location>
    <ligand>
        <name>a divalent metal cation</name>
        <dbReference type="ChEBI" id="CHEBI:60240"/>
        <label>1</label>
        <note>catalytic</note>
    </ligand>
</feature>
<evidence type="ECO:0000256" key="7">
    <source>
        <dbReference type="ARBA" id="ARBA00022722"/>
    </source>
</evidence>
<sequence>MLRQVVLDTETTGIEPELGHRIIEIGCVELVNRRPTGRVFHEYIQPDRDIDQGAYDVHGISNEFLSDKPRFAQIADKFIEFIQGSQLVIHNAAFDVGFMDAEFRRLGPKTPLTADLCFEGKALDSLKMARQKRPGQRNSLDALCKAFGIDNSSRELHGALLDAQLLAEVYLSMTREQNSLLASSGGNTVQVPQAQAIERLGGQRQGCVIAPSADEALAFDALLDTLRAKNDSLGWDA</sequence>
<evidence type="ECO:0000256" key="4">
    <source>
        <dbReference type="ARBA" id="ARBA00022679"/>
    </source>
</evidence>
<keyword evidence="13 17" id="KW-0464">Manganese</keyword>
<feature type="binding site" evidence="16">
    <location>
        <position position="162"/>
    </location>
    <ligand>
        <name>substrate</name>
    </ligand>
</feature>
<dbReference type="OrthoDB" id="9804290at2"/>
<feature type="active site" description="Proton acceptor" evidence="15">
    <location>
        <position position="157"/>
    </location>
</feature>
<dbReference type="AlphaFoldDB" id="A0A5Q2Q865"/>
<dbReference type="Proteomes" id="UP000388235">
    <property type="component" value="Chromosome"/>
</dbReference>
<dbReference type="NCBIfam" id="TIGR01406">
    <property type="entry name" value="dnaQ_proteo"/>
    <property type="match status" value="1"/>
</dbReference>
<dbReference type="PANTHER" id="PTHR30231:SF41">
    <property type="entry name" value="DNA POLYMERASE III SUBUNIT EPSILON"/>
    <property type="match status" value="1"/>
</dbReference>
<evidence type="ECO:0000256" key="12">
    <source>
        <dbReference type="ARBA" id="ARBA00022932"/>
    </source>
</evidence>
<evidence type="ECO:0000259" key="19">
    <source>
        <dbReference type="SMART" id="SM00479"/>
    </source>
</evidence>
<evidence type="ECO:0000256" key="10">
    <source>
        <dbReference type="ARBA" id="ARBA00022839"/>
    </source>
</evidence>
<dbReference type="FunFam" id="3.30.420.10:FF:000012">
    <property type="entry name" value="DNA polymerase III subunit epsilon"/>
    <property type="match status" value="1"/>
</dbReference>
<evidence type="ECO:0000256" key="1">
    <source>
        <dbReference type="ARBA" id="ARBA00001936"/>
    </source>
</evidence>
<feature type="binding site" evidence="16">
    <location>
        <position position="58"/>
    </location>
    <ligand>
        <name>substrate</name>
    </ligand>
</feature>
<feature type="domain" description="Exonuclease" evidence="19">
    <location>
        <begin position="3"/>
        <end position="179"/>
    </location>
</feature>
<dbReference type="GO" id="GO:0005829">
    <property type="term" value="C:cytosol"/>
    <property type="evidence" value="ECO:0007669"/>
    <property type="project" value="TreeGrafter"/>
</dbReference>
<evidence type="ECO:0000256" key="6">
    <source>
        <dbReference type="ARBA" id="ARBA00022705"/>
    </source>
</evidence>
<evidence type="ECO:0000256" key="3">
    <source>
        <dbReference type="ARBA" id="ARBA00020352"/>
    </source>
</evidence>
<dbReference type="GO" id="GO:0003887">
    <property type="term" value="F:DNA-directed DNA polymerase activity"/>
    <property type="evidence" value="ECO:0007669"/>
    <property type="project" value="UniProtKB-KW"/>
</dbReference>
<dbReference type="RefSeq" id="WP_153713802.1">
    <property type="nucleotide sequence ID" value="NZ_CP045871.1"/>
</dbReference>
<reference evidence="20 21" key="1">
    <citation type="submission" date="2019-11" db="EMBL/GenBank/DDBJ databases">
        <authorList>
            <person name="Khan S.A."/>
            <person name="Jeon C.O."/>
            <person name="Chun B.H."/>
        </authorList>
    </citation>
    <scope>NUCLEOTIDE SEQUENCE [LARGE SCALE GENOMIC DNA]</scope>
    <source>
        <strain evidence="20 21">IMCC 1097</strain>
    </source>
</reference>
<dbReference type="InterPro" id="IPR006054">
    <property type="entry name" value="DnaQ"/>
</dbReference>
<comment type="subunit">
    <text evidence="18">DNA polymerase III contains a core (composed of alpha, epsilon and theta chains) that associates with a tau subunit. This core dimerizes to form the POLIII' complex. PolIII' associates with the gamma complex (composed of gamma, delta, delta', psi and chi chains) and with the beta chain to form the complete DNA polymerase III complex.</text>
</comment>
<dbReference type="InterPro" id="IPR012337">
    <property type="entry name" value="RNaseH-like_sf"/>
</dbReference>
<feature type="binding site" evidence="17">
    <location>
        <position position="8"/>
    </location>
    <ligand>
        <name>a divalent metal cation</name>
        <dbReference type="ChEBI" id="CHEBI:60240"/>
        <label>1</label>
        <note>catalytic</note>
    </ligand>
</feature>
<dbReference type="EMBL" id="CP045871">
    <property type="protein sequence ID" value="QGG80298.1"/>
    <property type="molecule type" value="Genomic_DNA"/>
</dbReference>
<keyword evidence="21" id="KW-1185">Reference proteome</keyword>
<evidence type="ECO:0000256" key="13">
    <source>
        <dbReference type="ARBA" id="ARBA00023211"/>
    </source>
</evidence>
<keyword evidence="4 18" id="KW-0808">Transferase</keyword>
<dbReference type="NCBIfam" id="NF004316">
    <property type="entry name" value="PRK05711.1"/>
    <property type="match status" value="1"/>
</dbReference>
<keyword evidence="12 18" id="KW-0239">DNA-directed DNA polymerase</keyword>
<dbReference type="CDD" id="cd06131">
    <property type="entry name" value="DNA_pol_III_epsilon_Ecoli_like"/>
    <property type="match status" value="1"/>
</dbReference>
<dbReference type="PANTHER" id="PTHR30231">
    <property type="entry name" value="DNA POLYMERASE III SUBUNIT EPSILON"/>
    <property type="match status" value="1"/>
</dbReference>
<dbReference type="EC" id="2.7.7.7" evidence="2 18"/>
<dbReference type="SMART" id="SM00479">
    <property type="entry name" value="EXOIII"/>
    <property type="match status" value="1"/>
</dbReference>
<name>A0A5Q2Q865_9GAMM</name>
<keyword evidence="6 18" id="KW-0235">DNA replication</keyword>
<dbReference type="InterPro" id="IPR013520">
    <property type="entry name" value="Ribonucl_H"/>
</dbReference>
<evidence type="ECO:0000256" key="15">
    <source>
        <dbReference type="PIRSR" id="PIRSR606309-1"/>
    </source>
</evidence>
<comment type="cofactor">
    <cofactor evidence="17">
        <name>Mg(2+)</name>
        <dbReference type="ChEBI" id="CHEBI:18420"/>
    </cofactor>
    <cofactor evidence="17">
        <name>Mn(2+)</name>
        <dbReference type="ChEBI" id="CHEBI:29035"/>
    </cofactor>
    <text evidence="17">Binds 2 divalent metal cations. Magnesium or manganese.</text>
</comment>
<evidence type="ECO:0000256" key="17">
    <source>
        <dbReference type="PIRSR" id="PIRSR606309-3"/>
    </source>
</evidence>
<keyword evidence="11 17" id="KW-0460">Magnesium</keyword>
<evidence type="ECO:0000256" key="16">
    <source>
        <dbReference type="PIRSR" id="PIRSR606309-2"/>
    </source>
</evidence>
<evidence type="ECO:0000256" key="5">
    <source>
        <dbReference type="ARBA" id="ARBA00022695"/>
    </source>
</evidence>
<dbReference type="InterPro" id="IPR006309">
    <property type="entry name" value="DnaQ_proteo"/>
</dbReference>
<keyword evidence="8 17" id="KW-0479">Metal-binding</keyword>
<evidence type="ECO:0000256" key="8">
    <source>
        <dbReference type="ARBA" id="ARBA00022723"/>
    </source>
</evidence>
<dbReference type="Pfam" id="PF00929">
    <property type="entry name" value="RNase_T"/>
    <property type="match status" value="1"/>
</dbReference>
<accession>A0A5Q2Q865</accession>
<dbReference type="Gene3D" id="3.30.420.10">
    <property type="entry name" value="Ribonuclease H-like superfamily/Ribonuclease H"/>
    <property type="match status" value="1"/>
</dbReference>
<dbReference type="NCBIfam" id="TIGR00573">
    <property type="entry name" value="dnaq"/>
    <property type="match status" value="1"/>
</dbReference>
<feature type="binding site" evidence="16">
    <location>
        <position position="10"/>
    </location>
    <ligand>
        <name>substrate</name>
    </ligand>
</feature>
<evidence type="ECO:0000256" key="9">
    <source>
        <dbReference type="ARBA" id="ARBA00022801"/>
    </source>
</evidence>
<dbReference type="GO" id="GO:0046872">
    <property type="term" value="F:metal ion binding"/>
    <property type="evidence" value="ECO:0007669"/>
    <property type="project" value="UniProtKB-KW"/>
</dbReference>